<accession>A0A8J6PAH2</accession>
<evidence type="ECO:0000313" key="1">
    <source>
        <dbReference type="EMBL" id="MBC8518995.1"/>
    </source>
</evidence>
<sequence length="140" mass="15946">MDQDLLDEQHSLLGTLSAIRSHCGSGHFDIPYLVNELQKFTTSLSEYFSVETDHIKSTISQPDCPAETVAYGKKLFADADQITDRLGKFVRDHWGSTKGKEIPFNDFQIEMIDILNEAEERLNGKKGEDTPFFHLQNPHF</sequence>
<name>A0A8J6PAH2_9GAMM</name>
<gene>
    <name evidence="1" type="ORF">H8D24_01115</name>
</gene>
<dbReference type="AlphaFoldDB" id="A0A8J6PAH2"/>
<protein>
    <submittedName>
        <fullName evidence="1">Uncharacterized protein</fullName>
    </submittedName>
</protein>
<dbReference type="Proteomes" id="UP000654401">
    <property type="component" value="Unassembled WGS sequence"/>
</dbReference>
<organism evidence="1 2">
    <name type="scientific">Candidatus Thiopontia autotrophica</name>
    <dbReference type="NCBI Taxonomy" id="2841688"/>
    <lineage>
        <taxon>Bacteria</taxon>
        <taxon>Pseudomonadati</taxon>
        <taxon>Pseudomonadota</taxon>
        <taxon>Gammaproteobacteria</taxon>
        <taxon>Candidatus Thiopontia</taxon>
    </lineage>
</organism>
<comment type="caution">
    <text evidence="1">The sequence shown here is derived from an EMBL/GenBank/DDBJ whole genome shotgun (WGS) entry which is preliminary data.</text>
</comment>
<proteinExistence type="predicted"/>
<dbReference type="EMBL" id="JACNFK010000014">
    <property type="protein sequence ID" value="MBC8518995.1"/>
    <property type="molecule type" value="Genomic_DNA"/>
</dbReference>
<evidence type="ECO:0000313" key="2">
    <source>
        <dbReference type="Proteomes" id="UP000654401"/>
    </source>
</evidence>
<reference evidence="1 2" key="1">
    <citation type="submission" date="2020-08" db="EMBL/GenBank/DDBJ databases">
        <title>Bridging the membrane lipid divide: bacteria of the FCB group superphylum have the potential to synthesize archaeal ether lipids.</title>
        <authorList>
            <person name="Villanueva L."/>
            <person name="Von Meijenfeldt F.A.B."/>
            <person name="Westbye A.B."/>
            <person name="Yadav S."/>
            <person name="Hopmans E.C."/>
            <person name="Dutilh B.E."/>
            <person name="Sinninghe Damste J.S."/>
        </authorList>
    </citation>
    <scope>NUCLEOTIDE SEQUENCE [LARGE SCALE GENOMIC DNA]</scope>
    <source>
        <strain evidence="1">NIOZ-UU100</strain>
    </source>
</reference>